<evidence type="ECO:0000259" key="3">
    <source>
        <dbReference type="Pfam" id="PF16344"/>
    </source>
</evidence>
<reference evidence="5" key="1">
    <citation type="journal article" date="2019" name="Int. J. Syst. Evol. Microbiol.">
        <title>The Global Catalogue of Microorganisms (GCM) 10K type strain sequencing project: providing services to taxonomists for standard genome sequencing and annotation.</title>
        <authorList>
            <consortium name="The Broad Institute Genomics Platform"/>
            <consortium name="The Broad Institute Genome Sequencing Center for Infectious Disease"/>
            <person name="Wu L."/>
            <person name="Ma J."/>
        </authorList>
    </citation>
    <scope>NUCLEOTIDE SEQUENCE [LARGE SCALE GENOMIC DNA]</scope>
    <source>
        <strain evidence="5">CCUG 58938</strain>
    </source>
</reference>
<dbReference type="InterPro" id="IPR012373">
    <property type="entry name" value="Ferrdict_sens_TM"/>
</dbReference>
<dbReference type="Gene3D" id="2.60.120.1440">
    <property type="match status" value="1"/>
</dbReference>
<protein>
    <submittedName>
        <fullName evidence="4">FecR family protein</fullName>
    </submittedName>
</protein>
<keyword evidence="1" id="KW-0812">Transmembrane</keyword>
<dbReference type="RefSeq" id="WP_377580689.1">
    <property type="nucleotide sequence ID" value="NZ_JBHTKA010000007.1"/>
</dbReference>
<feature type="domain" description="Protein FecR C-terminal" evidence="3">
    <location>
        <begin position="256"/>
        <end position="322"/>
    </location>
</feature>
<comment type="caution">
    <text evidence="4">The sequence shown here is derived from an EMBL/GenBank/DDBJ whole genome shotgun (WGS) entry which is preliminary data.</text>
</comment>
<evidence type="ECO:0000313" key="4">
    <source>
        <dbReference type="EMBL" id="MFD1001224.1"/>
    </source>
</evidence>
<evidence type="ECO:0000259" key="2">
    <source>
        <dbReference type="Pfam" id="PF04773"/>
    </source>
</evidence>
<accession>A0ABW3K4N6</accession>
<keyword evidence="5" id="KW-1185">Reference proteome</keyword>
<dbReference type="EMBL" id="JBHTKA010000007">
    <property type="protein sequence ID" value="MFD1001224.1"/>
    <property type="molecule type" value="Genomic_DNA"/>
</dbReference>
<feature type="transmembrane region" description="Helical" evidence="1">
    <location>
        <begin position="76"/>
        <end position="95"/>
    </location>
</feature>
<evidence type="ECO:0000313" key="5">
    <source>
        <dbReference type="Proteomes" id="UP001597112"/>
    </source>
</evidence>
<dbReference type="InterPro" id="IPR006860">
    <property type="entry name" value="FecR"/>
</dbReference>
<name>A0ABW3K4N6_9BACT</name>
<dbReference type="PANTHER" id="PTHR30273">
    <property type="entry name" value="PERIPLASMIC SIGNAL SENSOR AND SIGMA FACTOR ACTIVATOR FECR-RELATED"/>
    <property type="match status" value="1"/>
</dbReference>
<dbReference type="Proteomes" id="UP001597112">
    <property type="component" value="Unassembled WGS sequence"/>
</dbReference>
<feature type="domain" description="FecR protein" evidence="2">
    <location>
        <begin position="114"/>
        <end position="208"/>
    </location>
</feature>
<dbReference type="PANTHER" id="PTHR30273:SF2">
    <property type="entry name" value="PROTEIN FECR"/>
    <property type="match status" value="1"/>
</dbReference>
<proteinExistence type="predicted"/>
<keyword evidence="1" id="KW-1133">Transmembrane helix</keyword>
<organism evidence="4 5">
    <name type="scientific">Ohtaekwangia kribbensis</name>
    <dbReference type="NCBI Taxonomy" id="688913"/>
    <lineage>
        <taxon>Bacteria</taxon>
        <taxon>Pseudomonadati</taxon>
        <taxon>Bacteroidota</taxon>
        <taxon>Cytophagia</taxon>
        <taxon>Cytophagales</taxon>
        <taxon>Fulvivirgaceae</taxon>
        <taxon>Ohtaekwangia</taxon>
    </lineage>
</organism>
<dbReference type="Gene3D" id="3.55.50.30">
    <property type="match status" value="1"/>
</dbReference>
<gene>
    <name evidence="4" type="ORF">ACFQ21_17985</name>
</gene>
<keyword evidence="1" id="KW-0472">Membrane</keyword>
<dbReference type="PIRSF" id="PIRSF018266">
    <property type="entry name" value="FecR"/>
    <property type="match status" value="1"/>
</dbReference>
<dbReference type="Pfam" id="PF16344">
    <property type="entry name" value="FecR_C"/>
    <property type="match status" value="1"/>
</dbReference>
<sequence length="337" mass="38094">MKIDEHQFRKLLDAYINGTASPADKQLLDEFFESYPEAEQRVSQRDESIKHELWMQLSEKLQEPQRASAKRYTLSPWYSVAAALALFMATFYFLIYKKQDDVVKPEVIAVKQQTVQTSRGQKLKIDLLDGTQVILNANSTLTFPEQFTAATREVYLEGEAYFQVAHDTSKPFIVHTASANTTVLGTSFNVRTSPDKITEITLVEGKVNVGSRLHTAQVKDVILEPYQQAIVTSGNKAISKKKVDVQAFVDWKDNVLHFENITLAEAVEQLESWYKVDITFQNPALGNCIINATYKQESLPNILKSLEYMLKITCTQKGNSVIMQGKGCDIKPKQSNI</sequence>
<dbReference type="Pfam" id="PF04773">
    <property type="entry name" value="FecR"/>
    <property type="match status" value="1"/>
</dbReference>
<evidence type="ECO:0000256" key="1">
    <source>
        <dbReference type="SAM" id="Phobius"/>
    </source>
</evidence>
<dbReference type="InterPro" id="IPR032508">
    <property type="entry name" value="FecR_C"/>
</dbReference>